<dbReference type="SUPFAM" id="SSF53850">
    <property type="entry name" value="Periplasmic binding protein-like II"/>
    <property type="match status" value="1"/>
</dbReference>
<name>A0ABY7MP83_9BRAD</name>
<dbReference type="Pfam" id="PF03401">
    <property type="entry name" value="TctC"/>
    <property type="match status" value="1"/>
</dbReference>
<gene>
    <name evidence="3" type="ORF">I3J27_36890</name>
</gene>
<proteinExistence type="inferred from homology"/>
<evidence type="ECO:0000256" key="1">
    <source>
        <dbReference type="ARBA" id="ARBA00006987"/>
    </source>
</evidence>
<organism evidence="3 4">
    <name type="scientific">Bradyrhizobium xenonodulans</name>
    <dbReference type="NCBI Taxonomy" id="2736875"/>
    <lineage>
        <taxon>Bacteria</taxon>
        <taxon>Pseudomonadati</taxon>
        <taxon>Pseudomonadota</taxon>
        <taxon>Alphaproteobacteria</taxon>
        <taxon>Hyphomicrobiales</taxon>
        <taxon>Nitrobacteraceae</taxon>
        <taxon>Bradyrhizobium</taxon>
    </lineage>
</organism>
<keyword evidence="4" id="KW-1185">Reference proteome</keyword>
<accession>A0ABY7MP83</accession>
<reference evidence="3" key="1">
    <citation type="submission" date="2021-12" db="EMBL/GenBank/DDBJ databases">
        <title>Bradyrhizobium xenonodulans sp. nov.</title>
        <authorList>
            <person name="Claassens R."/>
            <person name="Venter S.N."/>
            <person name="Beukes C.W."/>
            <person name="Stepkowski T."/>
            <person name="Steenkamp E.T."/>
        </authorList>
    </citation>
    <scope>NUCLEOTIDE SEQUENCE</scope>
    <source>
        <strain evidence="3">14AB</strain>
    </source>
</reference>
<dbReference type="Gene3D" id="3.40.190.10">
    <property type="entry name" value="Periplasmic binding protein-like II"/>
    <property type="match status" value="1"/>
</dbReference>
<evidence type="ECO:0000313" key="4">
    <source>
        <dbReference type="Proteomes" id="UP001179614"/>
    </source>
</evidence>
<protein>
    <submittedName>
        <fullName evidence="3">Tripartite tricarboxylate transporter substrate binding protein</fullName>
    </submittedName>
</protein>
<dbReference type="EMBL" id="CP089391">
    <property type="protein sequence ID" value="WBL78452.1"/>
    <property type="molecule type" value="Genomic_DNA"/>
</dbReference>
<dbReference type="PANTHER" id="PTHR42928:SF5">
    <property type="entry name" value="BLR1237 PROTEIN"/>
    <property type="match status" value="1"/>
</dbReference>
<dbReference type="PIRSF" id="PIRSF017082">
    <property type="entry name" value="YflP"/>
    <property type="match status" value="1"/>
</dbReference>
<dbReference type="InterPro" id="IPR042100">
    <property type="entry name" value="Bug_dom1"/>
</dbReference>
<dbReference type="PANTHER" id="PTHR42928">
    <property type="entry name" value="TRICARBOXYLATE-BINDING PROTEIN"/>
    <property type="match status" value="1"/>
</dbReference>
<keyword evidence="2" id="KW-0472">Membrane</keyword>
<evidence type="ECO:0000313" key="3">
    <source>
        <dbReference type="EMBL" id="WBL78452.1"/>
    </source>
</evidence>
<keyword evidence="2" id="KW-0812">Transmembrane</keyword>
<sequence length="355" mass="37274">MSEQDRMELQMAIGDIINHDGARKKGFAVRRWLDLAILAFAVMPMVAGLGVAPARAEYPEKIIKIVVPFAAGGGTDIIARTTAQDIQTDLGKSVIIENKPGAGTIIGTQTVATSEPDGYSLLMATFAHAVNPSLYNKLPFDPHKDFAAVSLIARSFNIVVVNPASKINSIADLIAEAKANPGKLNFGTFGTGTSAHLAGELFNAMAKVKMTAVPYKGAAPAISDLLGGQIDVMFTTVASAASLVAAGQLRALAVTSAERSAAFPQLPTVAEAGVPGYAAESWYGLYAPAKTPAPVIARLNQAVAKAVQSGGFKQLEANEGLIMVGGSPEALDRYVGQEEDRWRKLVKDANIEVQQ</sequence>
<dbReference type="Gene3D" id="3.40.190.150">
    <property type="entry name" value="Bordetella uptake gene, domain 1"/>
    <property type="match status" value="1"/>
</dbReference>
<dbReference type="InterPro" id="IPR005064">
    <property type="entry name" value="BUG"/>
</dbReference>
<comment type="similarity">
    <text evidence="1">Belongs to the UPF0065 (bug) family.</text>
</comment>
<keyword evidence="2" id="KW-1133">Transmembrane helix</keyword>
<dbReference type="Proteomes" id="UP001179614">
    <property type="component" value="Chromosome"/>
</dbReference>
<evidence type="ECO:0000256" key="2">
    <source>
        <dbReference type="SAM" id="Phobius"/>
    </source>
</evidence>
<feature type="transmembrane region" description="Helical" evidence="2">
    <location>
        <begin position="32"/>
        <end position="52"/>
    </location>
</feature>
<dbReference type="CDD" id="cd13578">
    <property type="entry name" value="PBP2_Bug27"/>
    <property type="match status" value="1"/>
</dbReference>